<proteinExistence type="predicted"/>
<keyword evidence="2" id="KW-1185">Reference proteome</keyword>
<name>A0ACC2K6M2_PERAE</name>
<organism evidence="1 2">
    <name type="scientific">Persea americana</name>
    <name type="common">Avocado</name>
    <dbReference type="NCBI Taxonomy" id="3435"/>
    <lineage>
        <taxon>Eukaryota</taxon>
        <taxon>Viridiplantae</taxon>
        <taxon>Streptophyta</taxon>
        <taxon>Embryophyta</taxon>
        <taxon>Tracheophyta</taxon>
        <taxon>Spermatophyta</taxon>
        <taxon>Magnoliopsida</taxon>
        <taxon>Magnoliidae</taxon>
        <taxon>Laurales</taxon>
        <taxon>Lauraceae</taxon>
        <taxon>Persea</taxon>
    </lineage>
</organism>
<dbReference type="EMBL" id="CM056820">
    <property type="protein sequence ID" value="KAJ8616752.1"/>
    <property type="molecule type" value="Genomic_DNA"/>
</dbReference>
<accession>A0ACC2K6M2</accession>
<protein>
    <submittedName>
        <fullName evidence="1">Uncharacterized protein</fullName>
    </submittedName>
</protein>
<evidence type="ECO:0000313" key="2">
    <source>
        <dbReference type="Proteomes" id="UP001234297"/>
    </source>
</evidence>
<reference evidence="1 2" key="1">
    <citation type="journal article" date="2022" name="Hortic Res">
        <title>A haplotype resolved chromosomal level avocado genome allows analysis of novel avocado genes.</title>
        <authorList>
            <person name="Nath O."/>
            <person name="Fletcher S.J."/>
            <person name="Hayward A."/>
            <person name="Shaw L.M."/>
            <person name="Masouleh A.K."/>
            <person name="Furtado A."/>
            <person name="Henry R.J."/>
            <person name="Mitter N."/>
        </authorList>
    </citation>
    <scope>NUCLEOTIDE SEQUENCE [LARGE SCALE GENOMIC DNA]</scope>
    <source>
        <strain evidence="2">cv. Hass</strain>
    </source>
</reference>
<evidence type="ECO:0000313" key="1">
    <source>
        <dbReference type="EMBL" id="KAJ8616752.1"/>
    </source>
</evidence>
<dbReference type="Proteomes" id="UP001234297">
    <property type="component" value="Chromosome 12"/>
</dbReference>
<sequence length="230" mass="24868">MAKKNKASKGKKKREICLDSPTNSQENGGKDNYKILSNPDSETNVASVETVQSRKGPKSGWSSKTDSSSSSSGEESGWNLSKKDTGKSVGSTSVFEPIDPIERVDLVRKGMNMVKQATPNEIHDVADIIQATPVEKHLITQVTETNLARNLELNSGVTPAVAEVIEDIGIVLGDESSSPQAVIEKSRENVDCQSLRNEEIQIVSALPPTRLTSWKCCCGLFELVTAGSHR</sequence>
<comment type="caution">
    <text evidence="1">The sequence shown here is derived from an EMBL/GenBank/DDBJ whole genome shotgun (WGS) entry which is preliminary data.</text>
</comment>
<gene>
    <name evidence="1" type="ORF">MRB53_036124</name>
</gene>